<dbReference type="SUPFAM" id="SSF50939">
    <property type="entry name" value="Sialidases"/>
    <property type="match status" value="1"/>
</dbReference>
<evidence type="ECO:0008006" key="2">
    <source>
        <dbReference type="Google" id="ProtNLM"/>
    </source>
</evidence>
<feature type="non-terminal residue" evidence="1">
    <location>
        <position position="1"/>
    </location>
</feature>
<reference evidence="1" key="1">
    <citation type="submission" date="2018-05" db="EMBL/GenBank/DDBJ databases">
        <authorList>
            <person name="Lanie J.A."/>
            <person name="Ng W.-L."/>
            <person name="Kazmierczak K.M."/>
            <person name="Andrzejewski T.M."/>
            <person name="Davidsen T.M."/>
            <person name="Wayne K.J."/>
            <person name="Tettelin H."/>
            <person name="Glass J.I."/>
            <person name="Rusch D."/>
            <person name="Podicherti R."/>
            <person name="Tsui H.-C.T."/>
            <person name="Winkler M.E."/>
        </authorList>
    </citation>
    <scope>NUCLEOTIDE SEQUENCE</scope>
</reference>
<gene>
    <name evidence="1" type="ORF">METZ01_LOCUS442827</name>
</gene>
<evidence type="ECO:0000313" key="1">
    <source>
        <dbReference type="EMBL" id="SVD89973.1"/>
    </source>
</evidence>
<dbReference type="EMBL" id="UINC01180658">
    <property type="protein sequence ID" value="SVD89973.1"/>
    <property type="molecule type" value="Genomic_DNA"/>
</dbReference>
<dbReference type="AlphaFoldDB" id="A0A382Z3F0"/>
<sequence>SLRTVNGGDSWDYLFLTDDEFQPHLNYTYGDQQAWRKSSKDEGYAVGELGKYYVSDDQGQNWLEIDTGYFGSFWSGIKVDNGQSLLLGMSGKLTLATLIDRNEDPPVGKEVYIACYESGLYEDDCKVYVFDNLFIGAKNSMTSAIILDDGRIAISGNGGAITVVDLHKKKEIQTCIRADRLSNTSIIQLASDEFLIAGERGIRKHSMRECLENFNNTESNSQDSYITVSIN</sequence>
<proteinExistence type="predicted"/>
<organism evidence="1">
    <name type="scientific">marine metagenome</name>
    <dbReference type="NCBI Taxonomy" id="408172"/>
    <lineage>
        <taxon>unclassified sequences</taxon>
        <taxon>metagenomes</taxon>
        <taxon>ecological metagenomes</taxon>
    </lineage>
</organism>
<protein>
    <recommendedName>
        <fullName evidence="2">Photosynthesis system II assembly factor Ycf48/Hcf136-like domain-containing protein</fullName>
    </recommendedName>
</protein>
<name>A0A382Z3F0_9ZZZZ</name>
<dbReference type="InterPro" id="IPR036278">
    <property type="entry name" value="Sialidase_sf"/>
</dbReference>
<accession>A0A382Z3F0</accession>